<proteinExistence type="predicted"/>
<reference evidence="1" key="1">
    <citation type="submission" date="2020-01" db="EMBL/GenBank/DDBJ databases">
        <authorList>
            <consortium name="DOE Joint Genome Institute"/>
            <person name="Haridas S."/>
            <person name="Albert R."/>
            <person name="Binder M."/>
            <person name="Bloem J."/>
            <person name="Labutti K."/>
            <person name="Salamov A."/>
            <person name="Andreopoulos B."/>
            <person name="Baker S.E."/>
            <person name="Barry K."/>
            <person name="Bills G."/>
            <person name="Bluhm B.H."/>
            <person name="Cannon C."/>
            <person name="Castanera R."/>
            <person name="Culley D.E."/>
            <person name="Daum C."/>
            <person name="Ezra D."/>
            <person name="Gonzalez J.B."/>
            <person name="Henrissat B."/>
            <person name="Kuo A."/>
            <person name="Liang C."/>
            <person name="Lipzen A."/>
            <person name="Lutzoni F."/>
            <person name="Magnuson J."/>
            <person name="Mondo S."/>
            <person name="Nolan M."/>
            <person name="Ohm R."/>
            <person name="Pangilinan J."/>
            <person name="Park H.-J."/>
            <person name="Ramirez L."/>
            <person name="Alfaro M."/>
            <person name="Sun H."/>
            <person name="Tritt A."/>
            <person name="Yoshinaga Y."/>
            <person name="Zwiers L.-H."/>
            <person name="Turgeon B.G."/>
            <person name="Goodwin S.B."/>
            <person name="Spatafora J.W."/>
            <person name="Crous P.W."/>
            <person name="Grigoriev I.V."/>
        </authorList>
    </citation>
    <scope>NUCLEOTIDE SEQUENCE</scope>
    <source>
        <strain evidence="1">P77</strain>
    </source>
</reference>
<evidence type="ECO:0000313" key="2">
    <source>
        <dbReference type="Proteomes" id="UP000800040"/>
    </source>
</evidence>
<organism evidence="1 2">
    <name type="scientific">Decorospora gaudefroyi</name>
    <dbReference type="NCBI Taxonomy" id="184978"/>
    <lineage>
        <taxon>Eukaryota</taxon>
        <taxon>Fungi</taxon>
        <taxon>Dikarya</taxon>
        <taxon>Ascomycota</taxon>
        <taxon>Pezizomycotina</taxon>
        <taxon>Dothideomycetes</taxon>
        <taxon>Pleosporomycetidae</taxon>
        <taxon>Pleosporales</taxon>
        <taxon>Pleosporineae</taxon>
        <taxon>Pleosporaceae</taxon>
        <taxon>Decorospora</taxon>
    </lineage>
</organism>
<keyword evidence="2" id="KW-1185">Reference proteome</keyword>
<evidence type="ECO:0008006" key="3">
    <source>
        <dbReference type="Google" id="ProtNLM"/>
    </source>
</evidence>
<accession>A0A6A5K5I6</accession>
<protein>
    <recommendedName>
        <fullName evidence="3">F-box domain-containing protein</fullName>
    </recommendedName>
</protein>
<dbReference type="InterPro" id="IPR036047">
    <property type="entry name" value="F-box-like_dom_sf"/>
</dbReference>
<dbReference type="SUPFAM" id="SSF81383">
    <property type="entry name" value="F-box domain"/>
    <property type="match status" value="1"/>
</dbReference>
<dbReference type="AlphaFoldDB" id="A0A6A5K5I6"/>
<gene>
    <name evidence="1" type="ORF">BDW02DRAFT_572103</name>
</gene>
<dbReference type="Proteomes" id="UP000800040">
    <property type="component" value="Unassembled WGS sequence"/>
</dbReference>
<sequence>MDVTDFLHGFRRLETNNSRQEALDRLLDEITPYEWRALHAHTSSRSFQFDIVGKAPLELVAHVFRYLDTTAPYRYQIVSRRWNHNLRSLHVLKASLGPWYEGTVDLHTFDYALCLQKARNIHSFRTGKPSSIYKITPSETASRLSLVGNYLIWDQYHYTDDPQRGSRQVCILHLETWRLRTVCGEAREQLFEFHASDEIVVLTTFANIAYVYELEGPRFKKFRVPSGDYFKTVACRALTVACVASFAEHTSVYIWQYDTGRGRTFKIDHDPGTLFSIFDPYVIHAISPLIQPETETIILFVDAQRSEKLPYDQRKIAYSRYTYSGECIGDFQPSLPGIGSIESMGSWERFVPVNFQANQFAIPMRSALGEGQDRIHTFFLLHFDEGLNSLRVWEDSQLPGPIRCSGGAMAWWKDTCYGFFYHEGERRDMIAHMGTSDKKTYTPIVSEPRHDTPWAYHRSRVNALVVLNDKYVIRSTASIFYVLCFDGEDNGNRPKENGPFFDLGTLEVLGK</sequence>
<dbReference type="EMBL" id="ML975366">
    <property type="protein sequence ID" value="KAF1831346.1"/>
    <property type="molecule type" value="Genomic_DNA"/>
</dbReference>
<name>A0A6A5K5I6_9PLEO</name>
<dbReference type="OrthoDB" id="5295250at2759"/>
<evidence type="ECO:0000313" key="1">
    <source>
        <dbReference type="EMBL" id="KAF1831346.1"/>
    </source>
</evidence>